<sequence length="221" mass="25255">MASPYSLQLLRQRVYEPVRALLSLQRSQSREWCGLCETELLGRARVQVYKCTHCERCYHQDCIEQLRSQEASRGIPLPFGCPGCGTPCLPSEQRLIRHFQAAHPDRERPTVGTSHHHDSSSSYRQRDDPQSAARDSHSPRNSGSTYQSAEDESMRCCVPTTLLASPYTGRLNNSRESRASWYIFSFNSPLEISTIKNKVEYLHSRNTLNKIYTLKLGILSY</sequence>
<reference evidence="3 4" key="1">
    <citation type="submission" date="2018-02" db="EMBL/GenBank/DDBJ databases">
        <title>The genomes of Aspergillus section Nigri reveals drivers in fungal speciation.</title>
        <authorList>
            <consortium name="DOE Joint Genome Institute"/>
            <person name="Vesth T.C."/>
            <person name="Nybo J."/>
            <person name="Theobald S."/>
            <person name="Brandl J."/>
            <person name="Frisvad J.C."/>
            <person name="Nielsen K.F."/>
            <person name="Lyhne E.K."/>
            <person name="Kogle M.E."/>
            <person name="Kuo A."/>
            <person name="Riley R."/>
            <person name="Clum A."/>
            <person name="Nolan M."/>
            <person name="Lipzen A."/>
            <person name="Salamov A."/>
            <person name="Henrissat B."/>
            <person name="Wiebenga A."/>
            <person name="De vries R.P."/>
            <person name="Grigoriev I.V."/>
            <person name="Mortensen U.H."/>
            <person name="Andersen M.R."/>
            <person name="Baker S.E."/>
        </authorList>
    </citation>
    <scope>NUCLEOTIDE SEQUENCE [LARGE SCALE GENOMIC DNA]</scope>
    <source>
        <strain evidence="3 4">CBS 114.51</strain>
    </source>
</reference>
<proteinExistence type="predicted"/>
<keyword evidence="4" id="KW-1185">Reference proteome</keyword>
<dbReference type="EMBL" id="KZ824773">
    <property type="protein sequence ID" value="RAH86360.1"/>
    <property type="molecule type" value="Genomic_DNA"/>
</dbReference>
<dbReference type="Pfam" id="PF00130">
    <property type="entry name" value="C1_1"/>
    <property type="match status" value="1"/>
</dbReference>
<name>A0A8T8XE82_ASPJA</name>
<dbReference type="RefSeq" id="XP_025532254.1">
    <property type="nucleotide sequence ID" value="XM_025675940.1"/>
</dbReference>
<dbReference type="InterPro" id="IPR002219">
    <property type="entry name" value="PKC_DAG/PE"/>
</dbReference>
<evidence type="ECO:0000313" key="3">
    <source>
        <dbReference type="EMBL" id="RAH86360.1"/>
    </source>
</evidence>
<dbReference type="GeneID" id="37179633"/>
<accession>A0A8T8XE82</accession>
<feature type="compositionally biased region" description="Polar residues" evidence="1">
    <location>
        <begin position="139"/>
        <end position="148"/>
    </location>
</feature>
<feature type="compositionally biased region" description="Basic and acidic residues" evidence="1">
    <location>
        <begin position="104"/>
        <end position="138"/>
    </location>
</feature>
<evidence type="ECO:0000256" key="1">
    <source>
        <dbReference type="SAM" id="MobiDB-lite"/>
    </source>
</evidence>
<organism evidence="3 4">
    <name type="scientific">Aspergillus japonicus CBS 114.51</name>
    <dbReference type="NCBI Taxonomy" id="1448312"/>
    <lineage>
        <taxon>Eukaryota</taxon>
        <taxon>Fungi</taxon>
        <taxon>Dikarya</taxon>
        <taxon>Ascomycota</taxon>
        <taxon>Pezizomycotina</taxon>
        <taxon>Eurotiomycetes</taxon>
        <taxon>Eurotiomycetidae</taxon>
        <taxon>Eurotiales</taxon>
        <taxon>Aspergillaceae</taxon>
        <taxon>Aspergillus</taxon>
        <taxon>Aspergillus subgen. Circumdati</taxon>
    </lineage>
</organism>
<gene>
    <name evidence="3" type="ORF">BO86DRAFT_435145</name>
</gene>
<dbReference type="Proteomes" id="UP000249497">
    <property type="component" value="Unassembled WGS sequence"/>
</dbReference>
<evidence type="ECO:0000313" key="4">
    <source>
        <dbReference type="Proteomes" id="UP000249497"/>
    </source>
</evidence>
<feature type="region of interest" description="Disordered" evidence="1">
    <location>
        <begin position="104"/>
        <end position="152"/>
    </location>
</feature>
<dbReference type="SUPFAM" id="SSF57850">
    <property type="entry name" value="RING/U-box"/>
    <property type="match status" value="1"/>
</dbReference>
<evidence type="ECO:0000259" key="2">
    <source>
        <dbReference type="Pfam" id="PF00130"/>
    </source>
</evidence>
<dbReference type="OrthoDB" id="6077919at2759"/>
<protein>
    <recommendedName>
        <fullName evidence="2">Phorbol-ester/DAG-type domain-containing protein</fullName>
    </recommendedName>
</protein>
<dbReference type="AlphaFoldDB" id="A0A8T8XE82"/>
<feature type="domain" description="Phorbol-ester/DAG-type" evidence="2">
    <location>
        <begin position="28"/>
        <end position="70"/>
    </location>
</feature>